<organism evidence="2 3">
    <name type="scientific">Mikania micrantha</name>
    <name type="common">bitter vine</name>
    <dbReference type="NCBI Taxonomy" id="192012"/>
    <lineage>
        <taxon>Eukaryota</taxon>
        <taxon>Viridiplantae</taxon>
        <taxon>Streptophyta</taxon>
        <taxon>Embryophyta</taxon>
        <taxon>Tracheophyta</taxon>
        <taxon>Spermatophyta</taxon>
        <taxon>Magnoliopsida</taxon>
        <taxon>eudicotyledons</taxon>
        <taxon>Gunneridae</taxon>
        <taxon>Pentapetalae</taxon>
        <taxon>asterids</taxon>
        <taxon>campanulids</taxon>
        <taxon>Asterales</taxon>
        <taxon>Asteraceae</taxon>
        <taxon>Asteroideae</taxon>
        <taxon>Heliantheae alliance</taxon>
        <taxon>Eupatorieae</taxon>
        <taxon>Mikania</taxon>
    </lineage>
</organism>
<dbReference type="EMBL" id="SZYD01000001">
    <property type="protein sequence ID" value="KAD7477548.1"/>
    <property type="molecule type" value="Genomic_DNA"/>
</dbReference>
<sequence>MIEMYGPGFTQDNVDVWERVQAKDPTSRHTSNRVYGIGDSDISFVETGVPSSSCGVTPSYVEYRQSQEKVQDLESQIQNLGSQLERERKLREESEQRIEQRLREQNEIAQENLHKQMQEFISKFIAISNH</sequence>
<keyword evidence="3" id="KW-1185">Reference proteome</keyword>
<protein>
    <submittedName>
        <fullName evidence="2">Uncharacterized protein</fullName>
    </submittedName>
</protein>
<evidence type="ECO:0000313" key="3">
    <source>
        <dbReference type="Proteomes" id="UP000326396"/>
    </source>
</evidence>
<accession>A0A5N6Q147</accession>
<reference evidence="2 3" key="1">
    <citation type="submission" date="2019-05" db="EMBL/GenBank/DDBJ databases">
        <title>Mikania micrantha, genome provides insights into the molecular mechanism of rapid growth.</title>
        <authorList>
            <person name="Liu B."/>
        </authorList>
    </citation>
    <scope>NUCLEOTIDE SEQUENCE [LARGE SCALE GENOMIC DNA]</scope>
    <source>
        <strain evidence="2">NLD-2019</strain>
        <tissue evidence="2">Leaf</tissue>
    </source>
</reference>
<name>A0A5N6Q147_9ASTR</name>
<dbReference type="AlphaFoldDB" id="A0A5N6Q147"/>
<evidence type="ECO:0000256" key="1">
    <source>
        <dbReference type="SAM" id="Coils"/>
    </source>
</evidence>
<dbReference type="Proteomes" id="UP000326396">
    <property type="component" value="Linkage Group LG1"/>
</dbReference>
<evidence type="ECO:0000313" key="2">
    <source>
        <dbReference type="EMBL" id="KAD7477548.1"/>
    </source>
</evidence>
<gene>
    <name evidence="2" type="ORF">E3N88_00684</name>
</gene>
<comment type="caution">
    <text evidence="2">The sequence shown here is derived from an EMBL/GenBank/DDBJ whole genome shotgun (WGS) entry which is preliminary data.</text>
</comment>
<keyword evidence="1" id="KW-0175">Coiled coil</keyword>
<feature type="coiled-coil region" evidence="1">
    <location>
        <begin position="63"/>
        <end position="119"/>
    </location>
</feature>
<proteinExistence type="predicted"/>